<protein>
    <submittedName>
        <fullName evidence="2">Uncharacterized protein</fullName>
    </submittedName>
</protein>
<name>A0AC34FHY7_9BILA</name>
<accession>A0AC34FHY7</accession>
<reference evidence="2" key="1">
    <citation type="submission" date="2022-11" db="UniProtKB">
        <authorList>
            <consortium name="WormBaseParasite"/>
        </authorList>
    </citation>
    <scope>IDENTIFICATION</scope>
</reference>
<evidence type="ECO:0000313" key="2">
    <source>
        <dbReference type="WBParaSite" id="ES5_v2.g16832.t1"/>
    </source>
</evidence>
<dbReference type="Proteomes" id="UP000887579">
    <property type="component" value="Unplaced"/>
</dbReference>
<proteinExistence type="predicted"/>
<sequence>MSSKNKYLPSYSSSHLPSVDASSLNHESPRERTKFYHALLELLYLKIDTKQFCQPIPDVYQRLRDAAALDQK</sequence>
<evidence type="ECO:0000313" key="1">
    <source>
        <dbReference type="Proteomes" id="UP000887579"/>
    </source>
</evidence>
<organism evidence="1 2">
    <name type="scientific">Panagrolaimus sp. ES5</name>
    <dbReference type="NCBI Taxonomy" id="591445"/>
    <lineage>
        <taxon>Eukaryota</taxon>
        <taxon>Metazoa</taxon>
        <taxon>Ecdysozoa</taxon>
        <taxon>Nematoda</taxon>
        <taxon>Chromadorea</taxon>
        <taxon>Rhabditida</taxon>
        <taxon>Tylenchina</taxon>
        <taxon>Panagrolaimomorpha</taxon>
        <taxon>Panagrolaimoidea</taxon>
        <taxon>Panagrolaimidae</taxon>
        <taxon>Panagrolaimus</taxon>
    </lineage>
</organism>
<dbReference type="WBParaSite" id="ES5_v2.g16832.t1">
    <property type="protein sequence ID" value="ES5_v2.g16832.t1"/>
    <property type="gene ID" value="ES5_v2.g16832"/>
</dbReference>